<dbReference type="PROSITE" id="PS50263">
    <property type="entry name" value="CN_HYDROLASE"/>
    <property type="match status" value="1"/>
</dbReference>
<dbReference type="InterPro" id="IPR045254">
    <property type="entry name" value="Nit1/2_C-N_Hydrolase"/>
</dbReference>
<dbReference type="InterPro" id="IPR001110">
    <property type="entry name" value="UPF0012_CS"/>
</dbReference>
<dbReference type="PANTHER" id="PTHR23088:SF27">
    <property type="entry name" value="DEAMINATED GLUTATHIONE AMIDASE"/>
    <property type="match status" value="1"/>
</dbReference>
<feature type="domain" description="CN hydrolase" evidence="7">
    <location>
        <begin position="36"/>
        <end position="289"/>
    </location>
</feature>
<dbReference type="EMBL" id="VZTV01242464">
    <property type="protein sequence ID" value="NXT96644.1"/>
    <property type="molecule type" value="Genomic_DNA"/>
</dbReference>
<dbReference type="GO" id="GO:0110050">
    <property type="term" value="F:deaminated glutathione amidase activity"/>
    <property type="evidence" value="ECO:0007669"/>
    <property type="project" value="UniProtKB-EC"/>
</dbReference>
<dbReference type="SUPFAM" id="SSF56317">
    <property type="entry name" value="Carbon-nitrogen hydrolase"/>
    <property type="match status" value="1"/>
</dbReference>
<evidence type="ECO:0000313" key="8">
    <source>
        <dbReference type="EMBL" id="NXT96644.1"/>
    </source>
</evidence>
<dbReference type="Pfam" id="PF00795">
    <property type="entry name" value="CN_hydrolase"/>
    <property type="match status" value="1"/>
</dbReference>
<dbReference type="Gene3D" id="3.60.110.10">
    <property type="entry name" value="Carbon-nitrogen hydrolase"/>
    <property type="match status" value="1"/>
</dbReference>
<dbReference type="AlphaFoldDB" id="A0A7L3GU70"/>
<gene>
    <name evidence="8" type="primary">Nit1</name>
    <name evidence="8" type="ORF">ANHRUF_R04160</name>
</gene>
<evidence type="ECO:0000256" key="1">
    <source>
        <dbReference type="ARBA" id="ARBA00010613"/>
    </source>
</evidence>
<evidence type="ECO:0000256" key="4">
    <source>
        <dbReference type="ARBA" id="ARBA00074513"/>
    </source>
</evidence>
<evidence type="ECO:0000259" key="7">
    <source>
        <dbReference type="PROSITE" id="PS50263"/>
    </source>
</evidence>
<name>A0A7L3GU70_9AVES</name>
<feature type="region of interest" description="Disordered" evidence="6">
    <location>
        <begin position="14"/>
        <end position="33"/>
    </location>
</feature>
<evidence type="ECO:0000256" key="5">
    <source>
        <dbReference type="ARBA" id="ARBA00080297"/>
    </source>
</evidence>
<evidence type="ECO:0000313" key="9">
    <source>
        <dbReference type="Proteomes" id="UP000528690"/>
    </source>
</evidence>
<comment type="caution">
    <text evidence="8">The sequence shown here is derived from an EMBL/GenBank/DDBJ whole genome shotgun (WGS) entry which is preliminary data.</text>
</comment>
<accession>A0A7L3GU70</accession>
<dbReference type="FunFam" id="3.60.110.10:FF:000005">
    <property type="entry name" value="nitrilase homolog 1 isoform X1"/>
    <property type="match status" value="1"/>
</dbReference>
<reference evidence="8 9" key="1">
    <citation type="submission" date="2019-09" db="EMBL/GenBank/DDBJ databases">
        <title>Bird 10,000 Genomes (B10K) Project - Family phase.</title>
        <authorList>
            <person name="Zhang G."/>
        </authorList>
    </citation>
    <scope>NUCLEOTIDE SEQUENCE [LARGE SCALE GENOMIC DNA]</scope>
    <source>
        <strain evidence="8">B10K-DU-029-28</strain>
    </source>
</reference>
<dbReference type="EC" id="3.5.1.128" evidence="3"/>
<comment type="similarity">
    <text evidence="1">Belongs to the carbon-nitrogen hydrolase superfamily. NIT1/NIT2 family.</text>
</comment>
<keyword evidence="2" id="KW-0378">Hydrolase</keyword>
<dbReference type="OrthoDB" id="680339at2759"/>
<sequence length="320" mass="34258">TRGGPVGLLPVSPGPTSALCRSSPRPPRAMAGPPGLKPLVAVGQVTSTPDKELNFAACAGLVREAAHRGACLVFLPEGFDYIGSDTAQTLSLAEGLDGDLMGRYAELARDCGVWLSLGGFHERGRDWPTTQRIYNCHALLDPAGRLVAAYRKAHLCDVELEGRVTMKESSFTNPGTEIVAPVSTPAGKLGLAICYDLRFPEISLALRRAGAEILTYPSAFTVPTGSAHWEVLLRARAIESQCYVVAAAQTGKNHERRTSYGHALVVDPWGAVVAQCREGPGLCYAEIDLDYLHRTRREIPVHGHRRPDLYGTVAAAGLAP</sequence>
<proteinExistence type="inferred from homology"/>
<dbReference type="InterPro" id="IPR036526">
    <property type="entry name" value="C-N_Hydrolase_sf"/>
</dbReference>
<evidence type="ECO:0000256" key="3">
    <source>
        <dbReference type="ARBA" id="ARBA00066912"/>
    </source>
</evidence>
<evidence type="ECO:0000256" key="6">
    <source>
        <dbReference type="SAM" id="MobiDB-lite"/>
    </source>
</evidence>
<dbReference type="PANTHER" id="PTHR23088">
    <property type="entry name" value="NITRILASE-RELATED"/>
    <property type="match status" value="1"/>
</dbReference>
<dbReference type="PROSITE" id="PS01227">
    <property type="entry name" value="UPF0012"/>
    <property type="match status" value="1"/>
</dbReference>
<feature type="non-terminal residue" evidence="8">
    <location>
        <position position="320"/>
    </location>
</feature>
<organism evidence="8 9">
    <name type="scientific">Anhinga rufa</name>
    <name type="common">African darter</name>
    <dbReference type="NCBI Taxonomy" id="317792"/>
    <lineage>
        <taxon>Eukaryota</taxon>
        <taxon>Metazoa</taxon>
        <taxon>Chordata</taxon>
        <taxon>Craniata</taxon>
        <taxon>Vertebrata</taxon>
        <taxon>Euteleostomi</taxon>
        <taxon>Archelosauria</taxon>
        <taxon>Archosauria</taxon>
        <taxon>Dinosauria</taxon>
        <taxon>Saurischia</taxon>
        <taxon>Theropoda</taxon>
        <taxon>Coelurosauria</taxon>
        <taxon>Aves</taxon>
        <taxon>Neognathae</taxon>
        <taxon>Neoaves</taxon>
        <taxon>Aequornithes</taxon>
        <taxon>Suliformes</taxon>
        <taxon>Anhingidae</taxon>
        <taxon>Anhinga</taxon>
    </lineage>
</organism>
<evidence type="ECO:0000256" key="2">
    <source>
        <dbReference type="ARBA" id="ARBA00022801"/>
    </source>
</evidence>
<protein>
    <recommendedName>
        <fullName evidence="4">Deaminated glutathione amidase</fullName>
        <ecNumber evidence="3">3.5.1.128</ecNumber>
    </recommendedName>
    <alternativeName>
        <fullName evidence="5">Nitrilase homolog 1</fullName>
    </alternativeName>
</protein>
<dbReference type="CDD" id="cd07572">
    <property type="entry name" value="nit"/>
    <property type="match status" value="1"/>
</dbReference>
<dbReference type="Proteomes" id="UP000528690">
    <property type="component" value="Unassembled WGS sequence"/>
</dbReference>
<feature type="non-terminal residue" evidence="8">
    <location>
        <position position="1"/>
    </location>
</feature>
<keyword evidence="9" id="KW-1185">Reference proteome</keyword>
<dbReference type="InterPro" id="IPR003010">
    <property type="entry name" value="C-N_Hydrolase"/>
</dbReference>